<keyword evidence="4 8" id="KW-0812">Transmembrane</keyword>
<feature type="transmembrane region" description="Helical" evidence="8">
    <location>
        <begin position="239"/>
        <end position="259"/>
    </location>
</feature>
<dbReference type="HOGENOM" id="CLU_011796_1_0_4"/>
<dbReference type="Proteomes" id="UP000006798">
    <property type="component" value="Chromosome 2"/>
</dbReference>
<feature type="transmembrane region" description="Helical" evidence="8">
    <location>
        <begin position="431"/>
        <end position="455"/>
    </location>
</feature>
<feature type="domain" description="Mechanosensitive ion channel MscS" evidence="10">
    <location>
        <begin position="654"/>
        <end position="719"/>
    </location>
</feature>
<dbReference type="KEGG" id="cnc:CNE_2c17990"/>
<dbReference type="PANTHER" id="PTHR30347:SF9">
    <property type="entry name" value="MINICONDUCTANCE MECHANOSENSITIVE CHANNEL MSCM"/>
    <property type="match status" value="1"/>
</dbReference>
<dbReference type="SUPFAM" id="SSF82861">
    <property type="entry name" value="Mechanosensitive channel protein MscS (YggB), transmembrane region"/>
    <property type="match status" value="1"/>
</dbReference>
<comment type="similarity">
    <text evidence="2">Belongs to the MscS (TC 1.A.23) family.</text>
</comment>
<evidence type="ECO:0000256" key="6">
    <source>
        <dbReference type="ARBA" id="ARBA00023136"/>
    </source>
</evidence>
<feature type="transmembrane region" description="Helical" evidence="8">
    <location>
        <begin position="461"/>
        <end position="479"/>
    </location>
</feature>
<feature type="transmembrane region" description="Helical" evidence="8">
    <location>
        <begin position="518"/>
        <end position="540"/>
    </location>
</feature>
<dbReference type="InterPro" id="IPR023408">
    <property type="entry name" value="MscS_beta-dom_sf"/>
</dbReference>
<dbReference type="AlphaFoldDB" id="F8GQS9"/>
<dbReference type="Pfam" id="PF21082">
    <property type="entry name" value="MS_channel_3rd"/>
    <property type="match status" value="1"/>
</dbReference>
<feature type="transmembrane region" description="Helical" evidence="8">
    <location>
        <begin position="321"/>
        <end position="339"/>
    </location>
</feature>
<keyword evidence="5 8" id="KW-1133">Transmembrane helix</keyword>
<dbReference type="InterPro" id="IPR006685">
    <property type="entry name" value="MscS_channel_2nd"/>
</dbReference>
<dbReference type="InterPro" id="IPR011066">
    <property type="entry name" value="MscS_channel_C_sf"/>
</dbReference>
<dbReference type="InterPro" id="IPR022249">
    <property type="entry name" value="DUF3772"/>
</dbReference>
<feature type="transmembrane region" description="Helical" evidence="8">
    <location>
        <begin position="391"/>
        <end position="410"/>
    </location>
</feature>
<feature type="transmembrane region" description="Helical" evidence="8">
    <location>
        <begin position="570"/>
        <end position="587"/>
    </location>
</feature>
<dbReference type="Gene3D" id="1.10.287.1260">
    <property type="match status" value="1"/>
</dbReference>
<keyword evidence="6 8" id="KW-0472">Membrane</keyword>
<feature type="domain" description="Mechanosensitive ion channel MscS C-terminal" evidence="12">
    <location>
        <begin position="730"/>
        <end position="810"/>
    </location>
</feature>
<feature type="transmembrane region" description="Helical" evidence="8">
    <location>
        <begin position="607"/>
        <end position="630"/>
    </location>
</feature>
<dbReference type="EMBL" id="CP002878">
    <property type="protein sequence ID" value="AEI80755.1"/>
    <property type="molecule type" value="Genomic_DNA"/>
</dbReference>
<reference evidence="13 14" key="1">
    <citation type="journal article" date="2011" name="J. Bacteriol.">
        <title>Complete genome sequence of the type strain Cupriavidus necator N-1.</title>
        <authorList>
            <person name="Poehlein A."/>
            <person name="Kusian B."/>
            <person name="Friedrich B."/>
            <person name="Daniel R."/>
            <person name="Bowien B."/>
        </authorList>
    </citation>
    <scope>NUCLEOTIDE SEQUENCE [LARGE SCALE GENOMIC DNA]</scope>
    <source>
        <strain evidence="14">ATCC 43291 / DSM 13513 / CCUG 52238 / LMG 8453 / N-1</strain>
    </source>
</reference>
<dbReference type="GO" id="GO:0008381">
    <property type="term" value="F:mechanosensitive monoatomic ion channel activity"/>
    <property type="evidence" value="ECO:0007669"/>
    <property type="project" value="UniProtKB-ARBA"/>
</dbReference>
<evidence type="ECO:0000313" key="14">
    <source>
        <dbReference type="Proteomes" id="UP000006798"/>
    </source>
</evidence>
<keyword evidence="9" id="KW-0732">Signal</keyword>
<dbReference type="Gene3D" id="3.30.70.100">
    <property type="match status" value="1"/>
</dbReference>
<evidence type="ECO:0000259" key="10">
    <source>
        <dbReference type="Pfam" id="PF00924"/>
    </source>
</evidence>
<evidence type="ECO:0000256" key="8">
    <source>
        <dbReference type="SAM" id="Phobius"/>
    </source>
</evidence>
<sequence>MPEPPQAVTIRRDSAMSKVSRLALGLAFAALCHLMPATLPAALAAPASEAAPEAGAQQAPAITHGEATAELKRLQTEQDRIKQQASDPDGNTRLHELEEALQKLSADVAKLSSALTPQRAQLQAQLDVLGPPPADGTTKEAPAVVRQRAELNARRAQLDAQLKQAGESKANIANLSDQLARLQRSQIKDQLALRSESILNPQFWKPLASPTQEDQARLATFTDQVVPMAQLAWQPSQRAATIALLLLALAVWTLGRRLAERALAWFCLNKLPATRLRRSALALATTMATVCTTGLAVQLVYNAFTRNYELPPDLTELYGQLLKLTLTSALIAGLGRALLCTRHPSWRLPALADPVALAMKPFPAVLAGLLLLAGTLEQLNRIADTSVQVTLLWRGLVSLVVVLTIGAALLRANRVRNVLAAAGERPEARATLAGMIHAGVSVIVLVSVVALLAGYISFARFLTYELVWFDIVLCSLYLLTQVTRDVCESLLSTNYASGRVIKQLFGVDDSHLEQASTILSGIGASVLLLVAVLALLTGGFGTTPADLLNSLVMVLGGEKLHSLNIMPDRILNALIALGVGIWLLRSVRRWLDGELLPKVCKEPGLRASLITLYSNVGYVLLVLLVLSLLGVRWDNLAWIVSALSVGIGFGLQEIVKNFVSGLILLTERPVKVGDMVSIAGVEGDIRRINVRATEIQLGDRSTVIVPNSQLISQNLRNVTMSNSTQGVASLQLTFPLNTDPEQLRDLLLDVYRENETILDVPAPSVMFSQLAPNGITLSVTGYVGSPRIAANTRSDLLFEILKRLRAADISLSVPQSLRLENMPPFGQEPERALAAG</sequence>
<evidence type="ECO:0000256" key="9">
    <source>
        <dbReference type="SAM" id="SignalP"/>
    </source>
</evidence>
<dbReference type="Gene3D" id="2.30.30.60">
    <property type="match status" value="1"/>
</dbReference>
<dbReference type="GO" id="GO:0005886">
    <property type="term" value="C:plasma membrane"/>
    <property type="evidence" value="ECO:0007669"/>
    <property type="project" value="UniProtKB-SubCell"/>
</dbReference>
<evidence type="ECO:0000256" key="5">
    <source>
        <dbReference type="ARBA" id="ARBA00022989"/>
    </source>
</evidence>
<evidence type="ECO:0000259" key="11">
    <source>
        <dbReference type="Pfam" id="PF12607"/>
    </source>
</evidence>
<name>F8GQS9_CUPNN</name>
<proteinExistence type="inferred from homology"/>
<feature type="chain" id="PRO_5003378007" evidence="9">
    <location>
        <begin position="42"/>
        <end position="836"/>
    </location>
</feature>
<evidence type="ECO:0000256" key="7">
    <source>
        <dbReference type="SAM" id="Coils"/>
    </source>
</evidence>
<dbReference type="InterPro" id="IPR052702">
    <property type="entry name" value="MscS-like_channel"/>
</dbReference>
<feature type="coiled-coil region" evidence="7">
    <location>
        <begin position="148"/>
        <end position="185"/>
    </location>
</feature>
<keyword evidence="7" id="KW-0175">Coiled coil</keyword>
<dbReference type="SUPFAM" id="SSF82689">
    <property type="entry name" value="Mechanosensitive channel protein MscS (YggB), C-terminal domain"/>
    <property type="match status" value="1"/>
</dbReference>
<evidence type="ECO:0000256" key="2">
    <source>
        <dbReference type="ARBA" id="ARBA00008017"/>
    </source>
</evidence>
<dbReference type="InterPro" id="IPR010920">
    <property type="entry name" value="LSM_dom_sf"/>
</dbReference>
<dbReference type="InterPro" id="IPR049278">
    <property type="entry name" value="MS_channel_C"/>
</dbReference>
<dbReference type="Pfam" id="PF00924">
    <property type="entry name" value="MS_channel_2nd"/>
    <property type="match status" value="1"/>
</dbReference>
<feature type="signal peptide" evidence="9">
    <location>
        <begin position="1"/>
        <end position="41"/>
    </location>
</feature>
<protein>
    <submittedName>
        <fullName evidence="13">Small-conductance mechano-sensitive channel</fullName>
    </submittedName>
</protein>
<feature type="transmembrane region" description="Helical" evidence="8">
    <location>
        <begin position="636"/>
        <end position="655"/>
    </location>
</feature>
<comment type="subcellular location">
    <subcellularLocation>
        <location evidence="1">Cell membrane</location>
        <topology evidence="1">Multi-pass membrane protein</topology>
    </subcellularLocation>
</comment>
<feature type="coiled-coil region" evidence="7">
    <location>
        <begin position="64"/>
        <end position="114"/>
    </location>
</feature>
<keyword evidence="3" id="KW-1003">Cell membrane</keyword>
<evidence type="ECO:0000256" key="1">
    <source>
        <dbReference type="ARBA" id="ARBA00004651"/>
    </source>
</evidence>
<feature type="transmembrane region" description="Helical" evidence="8">
    <location>
        <begin position="280"/>
        <end position="301"/>
    </location>
</feature>
<evidence type="ECO:0000256" key="3">
    <source>
        <dbReference type="ARBA" id="ARBA00022475"/>
    </source>
</evidence>
<evidence type="ECO:0000256" key="4">
    <source>
        <dbReference type="ARBA" id="ARBA00022692"/>
    </source>
</evidence>
<evidence type="ECO:0000313" key="13">
    <source>
        <dbReference type="EMBL" id="AEI80755.1"/>
    </source>
</evidence>
<accession>F8GQS9</accession>
<evidence type="ECO:0000259" key="12">
    <source>
        <dbReference type="Pfam" id="PF21082"/>
    </source>
</evidence>
<dbReference type="PANTHER" id="PTHR30347">
    <property type="entry name" value="POTASSIUM CHANNEL RELATED"/>
    <property type="match status" value="1"/>
</dbReference>
<dbReference type="Pfam" id="PF12607">
    <property type="entry name" value="DUF3772"/>
    <property type="match status" value="1"/>
</dbReference>
<feature type="domain" description="DUF3772" evidence="11">
    <location>
        <begin position="162"/>
        <end position="224"/>
    </location>
</feature>
<gene>
    <name evidence="13" type="primary">mscS3</name>
    <name evidence="13" type="ordered locus">CNE_2c17990</name>
</gene>
<dbReference type="SUPFAM" id="SSF50182">
    <property type="entry name" value="Sm-like ribonucleoproteins"/>
    <property type="match status" value="1"/>
</dbReference>
<dbReference type="InterPro" id="IPR011014">
    <property type="entry name" value="MscS_channel_TM-2"/>
</dbReference>
<organism evidence="13 14">
    <name type="scientific">Cupriavidus necator (strain ATCC 43291 / DSM 13513 / CCUG 52238 / LMG 8453 / N-1)</name>
    <name type="common">Ralstonia eutropha</name>
    <dbReference type="NCBI Taxonomy" id="1042878"/>
    <lineage>
        <taxon>Bacteria</taxon>
        <taxon>Pseudomonadati</taxon>
        <taxon>Pseudomonadota</taxon>
        <taxon>Betaproteobacteria</taxon>
        <taxon>Burkholderiales</taxon>
        <taxon>Burkholderiaceae</taxon>
        <taxon>Cupriavidus</taxon>
    </lineage>
</organism>